<dbReference type="Proteomes" id="UP000298484">
    <property type="component" value="Unassembled WGS sequence"/>
</dbReference>
<comment type="caution">
    <text evidence="1">The sequence shown here is derived from an EMBL/GenBank/DDBJ whole genome shotgun (WGS) entry which is preliminary data.</text>
</comment>
<dbReference type="EMBL" id="SRHY01000004">
    <property type="protein sequence ID" value="TFJ93668.1"/>
    <property type="molecule type" value="Genomic_DNA"/>
</dbReference>
<proteinExistence type="predicted"/>
<dbReference type="RefSeq" id="WP_135108924.1">
    <property type="nucleotide sequence ID" value="NZ_SRHY01000004.1"/>
</dbReference>
<sequence length="63" mass="7496">MRVFTVLTVIITIMAVIFRWRYRIMNTLLAISFLRRAAVVISMNMPVIREKIMPALFQRRPTE</sequence>
<protein>
    <submittedName>
        <fullName evidence="1">Uncharacterized protein</fullName>
    </submittedName>
</protein>
<reference evidence="1 2" key="1">
    <citation type="submission" date="2019-03" db="EMBL/GenBank/DDBJ databases">
        <title>Genome sequence of Lentibacillus salicampi ATCC BAA-719.</title>
        <authorList>
            <person name="Maclea K.S."/>
            <person name="Simoes Junior M."/>
        </authorList>
    </citation>
    <scope>NUCLEOTIDE SEQUENCE [LARGE SCALE GENOMIC DNA]</scope>
    <source>
        <strain evidence="1 2">ATCC BAA-719</strain>
    </source>
</reference>
<keyword evidence="2" id="KW-1185">Reference proteome</keyword>
<dbReference type="AlphaFoldDB" id="A0A4Y9ACQ0"/>
<organism evidence="1 2">
    <name type="scientific">Lentibacillus salicampi</name>
    <dbReference type="NCBI Taxonomy" id="175306"/>
    <lineage>
        <taxon>Bacteria</taxon>
        <taxon>Bacillati</taxon>
        <taxon>Bacillota</taxon>
        <taxon>Bacilli</taxon>
        <taxon>Bacillales</taxon>
        <taxon>Bacillaceae</taxon>
        <taxon>Lentibacillus</taxon>
    </lineage>
</organism>
<accession>A0A4Y9ACQ0</accession>
<evidence type="ECO:0000313" key="1">
    <source>
        <dbReference type="EMBL" id="TFJ93668.1"/>
    </source>
</evidence>
<name>A0A4Y9ACQ0_9BACI</name>
<evidence type="ECO:0000313" key="2">
    <source>
        <dbReference type="Proteomes" id="UP000298484"/>
    </source>
</evidence>
<gene>
    <name evidence="1" type="ORF">E4U82_04720</name>
</gene>
<dbReference type="OrthoDB" id="2692040at2"/>